<keyword evidence="1" id="KW-1133">Transmembrane helix</keyword>
<dbReference type="Proteomes" id="UP000276349">
    <property type="component" value="Unassembled WGS sequence"/>
</dbReference>
<name>A0A431UIP8_9BACI</name>
<keyword evidence="1" id="KW-0812">Transmembrane</keyword>
<dbReference type="RefSeq" id="WP_148103522.1">
    <property type="nucleotide sequence ID" value="NZ_CP185866.1"/>
</dbReference>
<comment type="caution">
    <text evidence="2">The sequence shown here is derived from an EMBL/GenBank/DDBJ whole genome shotgun (WGS) entry which is preliminary data.</text>
</comment>
<sequence length="157" mass="18291">MQLKYCFIKKCFIKKLIIILFKEGGIKTRRYYILLAFLIIIGIIILLNFPYDQKNENLPSYATAEELKEIEEIYTKIEEVKLTKKIIYELIKSGYSPQRRIQYTVYSSDEKVLTISLPSKDIDDKNILKINDIINTISKENGLNTFSVEIIEIGKGI</sequence>
<evidence type="ECO:0000313" key="2">
    <source>
        <dbReference type="EMBL" id="RTQ89440.1"/>
    </source>
</evidence>
<dbReference type="EMBL" id="RXNR01000063">
    <property type="protein sequence ID" value="RTQ89440.1"/>
    <property type="molecule type" value="Genomic_DNA"/>
</dbReference>
<gene>
    <name evidence="2" type="ORF">EKG35_16415</name>
</gene>
<reference evidence="2 3" key="1">
    <citation type="submission" date="2018-12" db="EMBL/GenBank/DDBJ databases">
        <authorList>
            <person name="Yu L."/>
        </authorList>
    </citation>
    <scope>NUCLEOTIDE SEQUENCE [LARGE SCALE GENOMIC DNA]</scope>
    <source>
        <strain evidence="2 3">S5H2222</strain>
    </source>
</reference>
<organism evidence="2 3">
    <name type="scientific">Lysinibacillus telephonicus</name>
    <dbReference type="NCBI Taxonomy" id="1714840"/>
    <lineage>
        <taxon>Bacteria</taxon>
        <taxon>Bacillati</taxon>
        <taxon>Bacillota</taxon>
        <taxon>Bacilli</taxon>
        <taxon>Bacillales</taxon>
        <taxon>Bacillaceae</taxon>
        <taxon>Lysinibacillus</taxon>
    </lineage>
</organism>
<keyword evidence="1" id="KW-0472">Membrane</keyword>
<evidence type="ECO:0000313" key="3">
    <source>
        <dbReference type="Proteomes" id="UP000276349"/>
    </source>
</evidence>
<feature type="transmembrane region" description="Helical" evidence="1">
    <location>
        <begin position="31"/>
        <end position="51"/>
    </location>
</feature>
<evidence type="ECO:0000256" key="1">
    <source>
        <dbReference type="SAM" id="Phobius"/>
    </source>
</evidence>
<protein>
    <submittedName>
        <fullName evidence="2">Uncharacterized protein</fullName>
    </submittedName>
</protein>
<accession>A0A431UIP8</accession>
<proteinExistence type="predicted"/>
<dbReference type="AlphaFoldDB" id="A0A431UIP8"/>
<keyword evidence="3" id="KW-1185">Reference proteome</keyword>